<comment type="caution">
    <text evidence="6">The sequence shown here is derived from an EMBL/GenBank/DDBJ whole genome shotgun (WGS) entry which is preliminary data.</text>
</comment>
<dbReference type="PANTHER" id="PTHR12684">
    <property type="entry name" value="PUTATIVE PHOSPHOTRANSFERASE"/>
    <property type="match status" value="1"/>
</dbReference>
<dbReference type="Gene3D" id="3.20.170.30">
    <property type="match status" value="1"/>
</dbReference>
<keyword evidence="2 5" id="KW-0808">Transferase</keyword>
<reference evidence="6" key="1">
    <citation type="submission" date="2020-06" db="EMBL/GenBank/DDBJ databases">
        <title>Paenibacillus sp. nov., isolated from soil.</title>
        <authorList>
            <person name="Seo Y.L."/>
        </authorList>
    </citation>
    <scope>NUCLEOTIDE SEQUENCE [LARGE SCALE GENOMIC DNA]</scope>
    <source>
        <strain evidence="6">JW14</strain>
    </source>
</reference>
<dbReference type="Gene3D" id="1.10.10.970">
    <property type="entry name" value="RNA 2'-phosphotransferase, Tpt1/KptA family, N-terminal domain"/>
    <property type="match status" value="1"/>
</dbReference>
<name>A0A850EQU2_9BACL</name>
<dbReference type="EMBL" id="JABWCS010000206">
    <property type="protein sequence ID" value="NUU61072.1"/>
    <property type="molecule type" value="Genomic_DNA"/>
</dbReference>
<dbReference type="Pfam" id="PF01885">
    <property type="entry name" value="PTS_2-RNA"/>
    <property type="match status" value="1"/>
</dbReference>
<dbReference type="SUPFAM" id="SSF56399">
    <property type="entry name" value="ADP-ribosylation"/>
    <property type="match status" value="1"/>
</dbReference>
<comment type="similarity">
    <text evidence="1 5">Belongs to the KptA/TPT1 family.</text>
</comment>
<gene>
    <name evidence="5" type="primary">kptA</name>
    <name evidence="6" type="ORF">HPT30_12000</name>
</gene>
<evidence type="ECO:0000256" key="3">
    <source>
        <dbReference type="ARBA" id="ARBA00023027"/>
    </source>
</evidence>
<dbReference type="EC" id="2.7.1.-" evidence="5"/>
<dbReference type="InterPro" id="IPR042081">
    <property type="entry name" value="RNA_2'-PTrans_C"/>
</dbReference>
<dbReference type="GO" id="GO:0006388">
    <property type="term" value="P:tRNA splicing, via endonucleolytic cleavage and ligation"/>
    <property type="evidence" value="ECO:0007669"/>
    <property type="project" value="UniProtKB-UniRule"/>
</dbReference>
<dbReference type="Proteomes" id="UP000564806">
    <property type="component" value="Unassembled WGS sequence"/>
</dbReference>
<dbReference type="AlphaFoldDB" id="A0A850EQU2"/>
<dbReference type="InterPro" id="IPR042080">
    <property type="entry name" value="RNA_2'-PTrans_N"/>
</dbReference>
<evidence type="ECO:0000256" key="2">
    <source>
        <dbReference type="ARBA" id="ARBA00022679"/>
    </source>
</evidence>
<evidence type="ECO:0000256" key="5">
    <source>
        <dbReference type="HAMAP-Rule" id="MF_00299"/>
    </source>
</evidence>
<keyword evidence="7" id="KW-1185">Reference proteome</keyword>
<keyword evidence="3 5" id="KW-0520">NAD</keyword>
<dbReference type="HAMAP" id="MF_00299">
    <property type="entry name" value="KptA"/>
    <property type="match status" value="1"/>
</dbReference>
<evidence type="ECO:0000256" key="4">
    <source>
        <dbReference type="ARBA" id="ARBA00025212"/>
    </source>
</evidence>
<dbReference type="InterPro" id="IPR002745">
    <property type="entry name" value="Ptrans_KptA/Tpt1"/>
</dbReference>
<evidence type="ECO:0000256" key="1">
    <source>
        <dbReference type="ARBA" id="ARBA00009836"/>
    </source>
</evidence>
<protein>
    <recommendedName>
        <fullName evidence="5">Probable RNA 2'-phosphotransferase</fullName>
        <ecNumber evidence="5">2.7.1.-</ecNumber>
    </recommendedName>
</protein>
<dbReference type="GO" id="GO:0003950">
    <property type="term" value="F:NAD+ poly-ADP-ribosyltransferase activity"/>
    <property type="evidence" value="ECO:0007669"/>
    <property type="project" value="InterPro"/>
</dbReference>
<comment type="function">
    <text evidence="4 5">Removes the 2'-phosphate from RNA via an intermediate in which the phosphate is ADP-ribosylated by NAD followed by a presumed transesterification to release the RNA and generate ADP-ribose 1''-2''-cyclic phosphate (APPR&gt;P). May function as an ADP-ribosylase.</text>
</comment>
<accession>A0A850EQU2</accession>
<dbReference type="RefSeq" id="WP_175371624.1">
    <property type="nucleotide sequence ID" value="NZ_JABWCS010000206.1"/>
</dbReference>
<evidence type="ECO:0000313" key="7">
    <source>
        <dbReference type="Proteomes" id="UP000564806"/>
    </source>
</evidence>
<evidence type="ECO:0000313" key="6">
    <source>
        <dbReference type="EMBL" id="NUU61072.1"/>
    </source>
</evidence>
<organism evidence="6 7">
    <name type="scientific">Paenibacillus agri</name>
    <dbReference type="NCBI Taxonomy" id="2744309"/>
    <lineage>
        <taxon>Bacteria</taxon>
        <taxon>Bacillati</taxon>
        <taxon>Bacillota</taxon>
        <taxon>Bacilli</taxon>
        <taxon>Bacillales</taxon>
        <taxon>Paenibacillaceae</taxon>
        <taxon>Paenibacillus</taxon>
    </lineage>
</organism>
<dbReference type="PANTHER" id="PTHR12684:SF2">
    <property type="entry name" value="TRNA 2'-PHOSPHOTRANSFERASE 1"/>
    <property type="match status" value="1"/>
</dbReference>
<dbReference type="InterPro" id="IPR022928">
    <property type="entry name" value="RNA_2'-PTrans_KptA"/>
</dbReference>
<proteinExistence type="inferred from homology"/>
<sequence length="192" mass="21367">MLNQAAEKSLSKLMTKILRHTPGEFGVVLDSGDGSCRLSVLLEAIQAQPKWSGVTLADIEQVVSQSDKQRFEIKDDRIRARYGHSHDKIQYAPGEPPVLLYHGTNQKALPAILQEGLSPMSRQYVHLSEGTHFATLAGSRRGTLVILKVDTQRAQQLGVNFYYAGNEVWLAEHVPPVCFSVLESDEQEVRQS</sequence>
<dbReference type="GO" id="GO:0000215">
    <property type="term" value="F:tRNA 2'-phosphotransferase activity"/>
    <property type="evidence" value="ECO:0007669"/>
    <property type="project" value="TreeGrafter"/>
</dbReference>